<dbReference type="Proteomes" id="UP000243661">
    <property type="component" value="Unassembled WGS sequence"/>
</dbReference>
<dbReference type="SUPFAM" id="SSF56796">
    <property type="entry name" value="Dehydroquinate synthase-like"/>
    <property type="match status" value="1"/>
</dbReference>
<dbReference type="OrthoDB" id="5198708at2"/>
<evidence type="ECO:0000256" key="2">
    <source>
        <dbReference type="ARBA" id="ARBA00023002"/>
    </source>
</evidence>
<dbReference type="AlphaFoldDB" id="A0A1C4GVQ9"/>
<comment type="cofactor">
    <cofactor evidence="8">
        <name>Zn(2+)</name>
        <dbReference type="ChEBI" id="CHEBI:29105"/>
    </cofactor>
    <text evidence="8">Binds 1 zinc ion per subunit.</text>
</comment>
<protein>
    <recommendedName>
        <fullName evidence="6">Glycerol dehydrogenase</fullName>
        <ecNumber evidence="5">1.1.1.6</ecNumber>
    </recommendedName>
</protein>
<evidence type="ECO:0000256" key="7">
    <source>
        <dbReference type="ARBA" id="ARBA00049006"/>
    </source>
</evidence>
<name>A0A1C4GVQ9_9GAMM</name>
<feature type="binding site" evidence="10">
    <location>
        <begin position="117"/>
        <end position="120"/>
    </location>
    <ligand>
        <name>NAD(+)</name>
        <dbReference type="ChEBI" id="CHEBI:57540"/>
    </ligand>
</feature>
<organism evidence="12 13">
    <name type="scientific">Acinetobacter albensis</name>
    <dbReference type="NCBI Taxonomy" id="1673609"/>
    <lineage>
        <taxon>Bacteria</taxon>
        <taxon>Pseudomonadati</taxon>
        <taxon>Pseudomonadota</taxon>
        <taxon>Gammaproteobacteria</taxon>
        <taxon>Moraxellales</taxon>
        <taxon>Moraxellaceae</taxon>
        <taxon>Acinetobacter</taxon>
    </lineage>
</organism>
<accession>A0A1C4GVQ9</accession>
<comment type="catalytic activity">
    <reaction evidence="7">
        <text>glycerol + NAD(+) = dihydroxyacetone + NADH + H(+)</text>
        <dbReference type="Rhea" id="RHEA:13769"/>
        <dbReference type="ChEBI" id="CHEBI:15378"/>
        <dbReference type="ChEBI" id="CHEBI:16016"/>
        <dbReference type="ChEBI" id="CHEBI:17754"/>
        <dbReference type="ChEBI" id="CHEBI:57540"/>
        <dbReference type="ChEBI" id="CHEBI:57945"/>
        <dbReference type="EC" id="1.1.1.6"/>
    </reaction>
</comment>
<evidence type="ECO:0000313" key="13">
    <source>
        <dbReference type="Proteomes" id="UP000243661"/>
    </source>
</evidence>
<dbReference type="EMBL" id="FMBK01000006">
    <property type="protein sequence ID" value="SCC71881.1"/>
    <property type="molecule type" value="Genomic_DNA"/>
</dbReference>
<dbReference type="PANTHER" id="PTHR43616:SF5">
    <property type="entry name" value="GLYCEROL DEHYDROGENASE 1"/>
    <property type="match status" value="1"/>
</dbReference>
<sequence length="359" mass="39181">MLKIMGFPGEYVQGPNALSSIGQILKRHQFQNVAIIYDQATEGSILKKASDSLEAECIQYSSFKFSGECSYAIINALNEEILKYSPNAIIGLGGGKAMDTAKAVAKSMNIPIIICPTIASNDAPTSRLIIIYDEFHKVQAVEKTKSNPEIVIVDTEIIVQAPARFFSAGIGDAISKMFEANQCHDSNGLNSFGTPPLETALLLANSTYRNLLKWGKLALDDVKLKKNTSIVEKVVESTVLLSGLGFESGGLSLAHALIRGLTAVPQLSLQLHGELVAYGTVVQAILEKREPIFIEELRRFLKSVDLPTTIYDLGYAHELKEDDLNTIISNTLSNSYSENFVPKITPEALKQALIQSNQF</sequence>
<feature type="binding site" evidence="10">
    <location>
        <position position="128"/>
    </location>
    <ligand>
        <name>NAD(+)</name>
        <dbReference type="ChEBI" id="CHEBI:57540"/>
    </ligand>
</feature>
<dbReference type="Gene3D" id="1.20.1090.10">
    <property type="entry name" value="Dehydroquinate synthase-like - alpha domain"/>
    <property type="match status" value="1"/>
</dbReference>
<feature type="binding site" evidence="9">
    <location>
        <position position="122"/>
    </location>
    <ligand>
        <name>glycerol</name>
        <dbReference type="ChEBI" id="CHEBI:17754"/>
    </ligand>
</feature>
<feature type="binding site" evidence="10">
    <location>
        <position position="132"/>
    </location>
    <ligand>
        <name>NAD(+)</name>
        <dbReference type="ChEBI" id="CHEBI:57540"/>
    </ligand>
</feature>
<evidence type="ECO:0000256" key="10">
    <source>
        <dbReference type="PIRSR" id="PIRSR000112-3"/>
    </source>
</evidence>
<dbReference type="EC" id="1.1.1.6" evidence="5"/>
<dbReference type="CDD" id="cd08170">
    <property type="entry name" value="GlyDH"/>
    <property type="match status" value="1"/>
</dbReference>
<dbReference type="GO" id="GO:0008888">
    <property type="term" value="F:glycerol dehydrogenase (NAD+) activity"/>
    <property type="evidence" value="ECO:0007669"/>
    <property type="project" value="UniProtKB-EC"/>
</dbReference>
<feature type="binding site" evidence="8">
    <location>
        <position position="172"/>
    </location>
    <ligand>
        <name>glycerol</name>
        <dbReference type="ChEBI" id="CHEBI:17754"/>
    </ligand>
</feature>
<feature type="binding site" evidence="10">
    <location>
        <position position="126"/>
    </location>
    <ligand>
        <name>NAD(+)</name>
        <dbReference type="ChEBI" id="CHEBI:57540"/>
    </ligand>
</feature>
<reference evidence="12 13" key="1">
    <citation type="submission" date="2016-08" db="EMBL/GenBank/DDBJ databases">
        <authorList>
            <person name="Seilhamer J.J."/>
        </authorList>
    </citation>
    <scope>NUCLEOTIDE SEQUENCE [LARGE SCALE GENOMIC DNA]</scope>
    <source>
        <strain evidence="12 13">ANC 4874</strain>
    </source>
</reference>
<evidence type="ECO:0000313" key="12">
    <source>
        <dbReference type="EMBL" id="SCC71881.1"/>
    </source>
</evidence>
<comment type="pathway">
    <text evidence="4">Polyol metabolism; glycerol fermentation; glycerone phosphate from glycerol (oxidative route): step 1/2.</text>
</comment>
<evidence type="ECO:0000256" key="6">
    <source>
        <dbReference type="ARBA" id="ARBA00040132"/>
    </source>
</evidence>
<evidence type="ECO:0000256" key="4">
    <source>
        <dbReference type="ARBA" id="ARBA00037918"/>
    </source>
</evidence>
<evidence type="ECO:0000256" key="3">
    <source>
        <dbReference type="ARBA" id="ARBA00023027"/>
    </source>
</evidence>
<dbReference type="RefSeq" id="WP_092719523.1">
    <property type="nucleotide sequence ID" value="NZ_FMBK01000006.1"/>
</dbReference>
<evidence type="ECO:0000256" key="9">
    <source>
        <dbReference type="PIRSR" id="PIRSR000112-2"/>
    </source>
</evidence>
<evidence type="ECO:0000256" key="1">
    <source>
        <dbReference type="ARBA" id="ARBA00022723"/>
    </source>
</evidence>
<proteinExistence type="predicted"/>
<feature type="binding site" evidence="8">
    <location>
        <position position="272"/>
    </location>
    <ligand>
        <name>glycerol</name>
        <dbReference type="ChEBI" id="CHEBI:17754"/>
    </ligand>
</feature>
<feature type="binding site" evidence="8">
    <location>
        <position position="255"/>
    </location>
    <ligand>
        <name>glycerol</name>
        <dbReference type="ChEBI" id="CHEBI:17754"/>
    </ligand>
</feature>
<dbReference type="GO" id="GO:0046872">
    <property type="term" value="F:metal ion binding"/>
    <property type="evidence" value="ECO:0007669"/>
    <property type="project" value="UniProtKB-KW"/>
</dbReference>
<keyword evidence="2" id="KW-0560">Oxidoreductase</keyword>
<dbReference type="InterPro" id="IPR016205">
    <property type="entry name" value="Glycerol_DH"/>
</dbReference>
<dbReference type="InterPro" id="IPR001670">
    <property type="entry name" value="ADH_Fe/GldA"/>
</dbReference>
<keyword evidence="8" id="KW-0862">Zinc</keyword>
<feature type="domain" description="Alcohol dehydrogenase iron-type/glycerol dehydrogenase GldA" evidence="11">
    <location>
        <begin position="8"/>
        <end position="155"/>
    </location>
</feature>
<evidence type="ECO:0000259" key="11">
    <source>
        <dbReference type="Pfam" id="PF00465"/>
    </source>
</evidence>
<evidence type="ECO:0000256" key="8">
    <source>
        <dbReference type="PIRSR" id="PIRSR000112-1"/>
    </source>
</evidence>
<keyword evidence="1 8" id="KW-0479">Metal-binding</keyword>
<keyword evidence="3 10" id="KW-0520">NAD</keyword>
<dbReference type="NCBIfam" id="NF006941">
    <property type="entry name" value="PRK09423.1"/>
    <property type="match status" value="1"/>
</dbReference>
<evidence type="ECO:0000256" key="5">
    <source>
        <dbReference type="ARBA" id="ARBA00039147"/>
    </source>
</evidence>
<dbReference type="PIRSF" id="PIRSF000112">
    <property type="entry name" value="Glycerol_dehydrogenase"/>
    <property type="match status" value="1"/>
</dbReference>
<gene>
    <name evidence="12" type="ORF">GA0116959_106101</name>
</gene>
<dbReference type="PANTHER" id="PTHR43616">
    <property type="entry name" value="GLYCEROL DEHYDROGENASE"/>
    <property type="match status" value="1"/>
</dbReference>
<dbReference type="Pfam" id="PF00465">
    <property type="entry name" value="Fe-ADH"/>
    <property type="match status" value="1"/>
</dbReference>
<dbReference type="Gene3D" id="3.40.50.1970">
    <property type="match status" value="1"/>
</dbReference>
<feature type="binding site" evidence="10">
    <location>
        <begin position="95"/>
        <end position="99"/>
    </location>
    <ligand>
        <name>NAD(+)</name>
        <dbReference type="ChEBI" id="CHEBI:57540"/>
    </ligand>
</feature>